<organism evidence="1 2">
    <name type="scientific">Scortum barcoo</name>
    <name type="common">barcoo grunter</name>
    <dbReference type="NCBI Taxonomy" id="214431"/>
    <lineage>
        <taxon>Eukaryota</taxon>
        <taxon>Metazoa</taxon>
        <taxon>Chordata</taxon>
        <taxon>Craniata</taxon>
        <taxon>Vertebrata</taxon>
        <taxon>Euteleostomi</taxon>
        <taxon>Actinopterygii</taxon>
        <taxon>Neopterygii</taxon>
        <taxon>Teleostei</taxon>
        <taxon>Neoteleostei</taxon>
        <taxon>Acanthomorphata</taxon>
        <taxon>Eupercaria</taxon>
        <taxon>Centrarchiformes</taxon>
        <taxon>Terapontoidei</taxon>
        <taxon>Terapontidae</taxon>
        <taxon>Scortum</taxon>
    </lineage>
</organism>
<evidence type="ECO:0000313" key="2">
    <source>
        <dbReference type="Proteomes" id="UP000831701"/>
    </source>
</evidence>
<comment type="caution">
    <text evidence="1">The sequence shown here is derived from an EMBL/GenBank/DDBJ whole genome shotgun (WGS) entry which is preliminary data.</text>
</comment>
<proteinExistence type="predicted"/>
<reference evidence="1" key="1">
    <citation type="submission" date="2022-04" db="EMBL/GenBank/DDBJ databases">
        <title>Jade perch genome.</title>
        <authorList>
            <person name="Chao B."/>
        </authorList>
    </citation>
    <scope>NUCLEOTIDE SEQUENCE</scope>
    <source>
        <strain evidence="1">CB-2022</strain>
    </source>
</reference>
<protein>
    <submittedName>
        <fullName evidence="1">Uncharacterized protein</fullName>
    </submittedName>
</protein>
<evidence type="ECO:0000313" key="1">
    <source>
        <dbReference type="EMBL" id="KAI3356773.1"/>
    </source>
</evidence>
<gene>
    <name evidence="1" type="ORF">L3Q82_003445</name>
</gene>
<accession>A0ACB8VNF3</accession>
<keyword evidence="2" id="KW-1185">Reference proteome</keyword>
<name>A0ACB8VNF3_9TELE</name>
<sequence length="92" mass="10532">MCQVTGFRRKAMDQYIEVSLRSGIICPSLLPAGAGFFFVATHQHHVHQVLIRLLEHQPYVKAEKCEFQTSSVFFLSYVISTNHTRIDPEKVP</sequence>
<dbReference type="Proteomes" id="UP000831701">
    <property type="component" value="Chromosome 19"/>
</dbReference>
<dbReference type="EMBL" id="CM041549">
    <property type="protein sequence ID" value="KAI3356773.1"/>
    <property type="molecule type" value="Genomic_DNA"/>
</dbReference>